<dbReference type="SUPFAM" id="SSF46785">
    <property type="entry name" value="Winged helix' DNA-binding domain"/>
    <property type="match status" value="1"/>
</dbReference>
<comment type="caution">
    <text evidence="5">The sequence shown here is derived from an EMBL/GenBank/DDBJ whole genome shotgun (WGS) entry which is preliminary data.</text>
</comment>
<name>A0A918NEX7_9PROT</name>
<dbReference type="AlphaFoldDB" id="A0A918NEX7"/>
<dbReference type="InterPro" id="IPR036388">
    <property type="entry name" value="WH-like_DNA-bd_sf"/>
</dbReference>
<dbReference type="InterPro" id="IPR036390">
    <property type="entry name" value="WH_DNA-bd_sf"/>
</dbReference>
<evidence type="ECO:0000313" key="6">
    <source>
        <dbReference type="Proteomes" id="UP000600865"/>
    </source>
</evidence>
<dbReference type="GO" id="GO:0003677">
    <property type="term" value="F:DNA binding"/>
    <property type="evidence" value="ECO:0007669"/>
    <property type="project" value="UniProtKB-KW"/>
</dbReference>
<keyword evidence="3" id="KW-0238">DNA-binding</keyword>
<evidence type="ECO:0000256" key="4">
    <source>
        <dbReference type="ARBA" id="ARBA00023163"/>
    </source>
</evidence>
<dbReference type="PIRSF" id="PIRSF019455">
    <property type="entry name" value="CopR_AtkY"/>
    <property type="match status" value="1"/>
</dbReference>
<organism evidence="5 6">
    <name type="scientific">Litorimonas cladophorae</name>
    <dbReference type="NCBI Taxonomy" id="1220491"/>
    <lineage>
        <taxon>Bacteria</taxon>
        <taxon>Pseudomonadati</taxon>
        <taxon>Pseudomonadota</taxon>
        <taxon>Alphaproteobacteria</taxon>
        <taxon>Maricaulales</taxon>
        <taxon>Robiginitomaculaceae</taxon>
    </lineage>
</organism>
<evidence type="ECO:0000256" key="2">
    <source>
        <dbReference type="ARBA" id="ARBA00023015"/>
    </source>
</evidence>
<dbReference type="InterPro" id="IPR005650">
    <property type="entry name" value="BlaI_family"/>
</dbReference>
<dbReference type="EMBL" id="BMYV01000001">
    <property type="protein sequence ID" value="GGX62404.1"/>
    <property type="molecule type" value="Genomic_DNA"/>
</dbReference>
<accession>A0A918NEX7</accession>
<dbReference type="GO" id="GO:0045892">
    <property type="term" value="P:negative regulation of DNA-templated transcription"/>
    <property type="evidence" value="ECO:0007669"/>
    <property type="project" value="InterPro"/>
</dbReference>
<dbReference type="Pfam" id="PF03965">
    <property type="entry name" value="Penicillinase_R"/>
    <property type="match status" value="1"/>
</dbReference>
<dbReference type="Gene3D" id="1.10.10.10">
    <property type="entry name" value="Winged helix-like DNA-binding domain superfamily/Winged helix DNA-binding domain"/>
    <property type="match status" value="1"/>
</dbReference>
<dbReference type="RefSeq" id="WP_189582277.1">
    <property type="nucleotide sequence ID" value="NZ_BMYV01000001.1"/>
</dbReference>
<evidence type="ECO:0000313" key="5">
    <source>
        <dbReference type="EMBL" id="GGX62404.1"/>
    </source>
</evidence>
<dbReference type="Gene3D" id="1.10.4040.10">
    <property type="entry name" value="Penicillinase repressor domain"/>
    <property type="match status" value="1"/>
</dbReference>
<sequence>MKAKISQSELDVMNVLWRESPLGASEVATRLATKKDWSDRTVKTLLSRLVEKGALSTELDGRRFLYTPAISRDSYAGPATRKFAERLFGGRAAPLVAHLAEGNGLTDEDIAEIEALLEKLKK</sequence>
<protein>
    <submittedName>
        <fullName evidence="5">BlaI family transcriptional regulator</fullName>
    </submittedName>
</protein>
<proteinExistence type="inferred from homology"/>
<keyword evidence="2" id="KW-0805">Transcription regulation</keyword>
<keyword evidence="4" id="KW-0804">Transcription</keyword>
<gene>
    <name evidence="5" type="ORF">GCM10011309_10470</name>
</gene>
<evidence type="ECO:0000256" key="1">
    <source>
        <dbReference type="ARBA" id="ARBA00011046"/>
    </source>
</evidence>
<comment type="similarity">
    <text evidence="1">Belongs to the BlaI transcriptional regulatory family.</text>
</comment>
<evidence type="ECO:0000256" key="3">
    <source>
        <dbReference type="ARBA" id="ARBA00023125"/>
    </source>
</evidence>
<reference evidence="5 6" key="1">
    <citation type="journal article" date="2014" name="Int. J. Syst. Evol. Microbiol.">
        <title>Complete genome sequence of Corynebacterium casei LMG S-19264T (=DSM 44701T), isolated from a smear-ripened cheese.</title>
        <authorList>
            <consortium name="US DOE Joint Genome Institute (JGI-PGF)"/>
            <person name="Walter F."/>
            <person name="Albersmeier A."/>
            <person name="Kalinowski J."/>
            <person name="Ruckert C."/>
        </authorList>
    </citation>
    <scope>NUCLEOTIDE SEQUENCE [LARGE SCALE GENOMIC DNA]</scope>
    <source>
        <strain evidence="5 6">KCTC 23968</strain>
    </source>
</reference>
<dbReference type="Proteomes" id="UP000600865">
    <property type="component" value="Unassembled WGS sequence"/>
</dbReference>
<keyword evidence="6" id="KW-1185">Reference proteome</keyword>